<evidence type="ECO:0000256" key="3">
    <source>
        <dbReference type="ARBA" id="ARBA00022679"/>
    </source>
</evidence>
<dbReference type="GO" id="GO:0006654">
    <property type="term" value="P:phosphatidic acid biosynthetic process"/>
    <property type="evidence" value="ECO:0007669"/>
    <property type="project" value="TreeGrafter"/>
</dbReference>
<feature type="domain" description="Phospholipid/glycerol acyltransferase" evidence="6">
    <location>
        <begin position="78"/>
        <end position="203"/>
    </location>
</feature>
<evidence type="ECO:0000256" key="5">
    <source>
        <dbReference type="ARBA" id="ARBA00023315"/>
    </source>
</evidence>
<keyword evidence="5 7" id="KW-0012">Acyltransferase</keyword>
<gene>
    <name evidence="7" type="primary">plsC</name>
    <name evidence="7" type="ORF">NCTC10181_00412</name>
</gene>
<organism evidence="7 8">
    <name type="scientific">Mycoplasmopsis citelli</name>
    <dbReference type="NCBI Taxonomy" id="171281"/>
    <lineage>
        <taxon>Bacteria</taxon>
        <taxon>Bacillati</taxon>
        <taxon>Mycoplasmatota</taxon>
        <taxon>Mycoplasmoidales</taxon>
        <taxon>Metamycoplasmataceae</taxon>
        <taxon>Mycoplasmopsis</taxon>
    </lineage>
</organism>
<keyword evidence="8" id="KW-1185">Reference proteome</keyword>
<evidence type="ECO:0000256" key="4">
    <source>
        <dbReference type="ARBA" id="ARBA00023098"/>
    </source>
</evidence>
<dbReference type="Pfam" id="PF01553">
    <property type="entry name" value="Acyltransferase"/>
    <property type="match status" value="1"/>
</dbReference>
<dbReference type="RefSeq" id="WP_129725374.1">
    <property type="nucleotide sequence ID" value="NZ_LR215036.1"/>
</dbReference>
<dbReference type="PANTHER" id="PTHR10434:SF64">
    <property type="entry name" value="1-ACYL-SN-GLYCEROL-3-PHOSPHATE ACYLTRANSFERASE-RELATED"/>
    <property type="match status" value="1"/>
</dbReference>
<keyword evidence="3 7" id="KW-0808">Transferase</keyword>
<dbReference type="Proteomes" id="UP000290985">
    <property type="component" value="Chromosome"/>
</dbReference>
<evidence type="ECO:0000259" key="6">
    <source>
        <dbReference type="SMART" id="SM00563"/>
    </source>
</evidence>
<evidence type="ECO:0000256" key="1">
    <source>
        <dbReference type="ARBA" id="ARBA00005189"/>
    </source>
</evidence>
<dbReference type="KEGG" id="mcit:NCTC10181_00412"/>
<dbReference type="GO" id="GO:0003841">
    <property type="term" value="F:1-acylglycerol-3-phosphate O-acyltransferase activity"/>
    <property type="evidence" value="ECO:0007669"/>
    <property type="project" value="UniProtKB-EC"/>
</dbReference>
<dbReference type="SMART" id="SM00563">
    <property type="entry name" value="PlsC"/>
    <property type="match status" value="1"/>
</dbReference>
<keyword evidence="2" id="KW-0444">Lipid biosynthesis</keyword>
<accession>A0A449B1T2</accession>
<dbReference type="CDD" id="cd07989">
    <property type="entry name" value="LPLAT_AGPAT-like"/>
    <property type="match status" value="1"/>
</dbReference>
<sequence length="256" mass="29576">MKKIAFSRTLKKIFTSLAWLHRTRKISSMYRKYKKDNESLSPQFRNDYILKLSKKLLKVNNIDLEIKGFENVPKSGGTLIVPNHKSNMDPVALFAALEKQDFEQGSKNRIINFLAKKQLEKKFLVKRILKLTDSIIIDRENFRESLKKLNEFGEFVRVNKTLGVIFPEGTRVKQEALGEFKSGAFKIAASNYLTIVPVAIINSLEAENKKRKGRLKITVSFLKPLKPGNYITQEPKALAQRVKELIEMEIKKYNEQ</sequence>
<dbReference type="PANTHER" id="PTHR10434">
    <property type="entry name" value="1-ACYL-SN-GLYCEROL-3-PHOSPHATE ACYLTRANSFERASE"/>
    <property type="match status" value="1"/>
</dbReference>
<dbReference type="OrthoDB" id="9803035at2"/>
<dbReference type="SUPFAM" id="SSF69593">
    <property type="entry name" value="Glycerol-3-phosphate (1)-acyltransferase"/>
    <property type="match status" value="1"/>
</dbReference>
<dbReference type="AlphaFoldDB" id="A0A449B1T2"/>
<name>A0A449B1T2_9BACT</name>
<keyword evidence="4" id="KW-0443">Lipid metabolism</keyword>
<reference evidence="7 8" key="1">
    <citation type="submission" date="2019-01" db="EMBL/GenBank/DDBJ databases">
        <authorList>
            <consortium name="Pathogen Informatics"/>
        </authorList>
    </citation>
    <scope>NUCLEOTIDE SEQUENCE [LARGE SCALE GENOMIC DNA]</scope>
    <source>
        <strain evidence="7 8">NCTC10181</strain>
    </source>
</reference>
<dbReference type="InterPro" id="IPR002123">
    <property type="entry name" value="Plipid/glycerol_acylTrfase"/>
</dbReference>
<dbReference type="EC" id="2.3.1.51" evidence="7"/>
<dbReference type="EMBL" id="LR215036">
    <property type="protein sequence ID" value="VEU74558.1"/>
    <property type="molecule type" value="Genomic_DNA"/>
</dbReference>
<proteinExistence type="predicted"/>
<comment type="pathway">
    <text evidence="1">Lipid metabolism.</text>
</comment>
<protein>
    <submittedName>
        <fullName evidence="7">1-acyl-sn-glycerol-3-phosphate acyltransferase</fullName>
        <ecNumber evidence="7">2.3.1.51</ecNumber>
    </submittedName>
</protein>
<evidence type="ECO:0000313" key="8">
    <source>
        <dbReference type="Proteomes" id="UP000290985"/>
    </source>
</evidence>
<evidence type="ECO:0000256" key="2">
    <source>
        <dbReference type="ARBA" id="ARBA00022516"/>
    </source>
</evidence>
<evidence type="ECO:0000313" key="7">
    <source>
        <dbReference type="EMBL" id="VEU74558.1"/>
    </source>
</evidence>